<dbReference type="EMBL" id="JNVM01000040">
    <property type="protein sequence ID" value="KEQ22318.1"/>
    <property type="molecule type" value="Genomic_DNA"/>
</dbReference>
<feature type="coiled-coil region" evidence="1">
    <location>
        <begin position="54"/>
        <end position="81"/>
    </location>
</feature>
<proteinExistence type="predicted"/>
<protein>
    <submittedName>
        <fullName evidence="2">Uncharacterized protein</fullName>
    </submittedName>
</protein>
<comment type="caution">
    <text evidence="2">The sequence shown here is derived from an EMBL/GenBank/DDBJ whole genome shotgun (WGS) entry which is preliminary data.</text>
</comment>
<reference evidence="2 3" key="1">
    <citation type="submission" date="2014-06" db="EMBL/GenBank/DDBJ databases">
        <title>Draft genome sequence of Paenibacillus sp. MSt1.</title>
        <authorList>
            <person name="Aw Y.K."/>
            <person name="Ong K.S."/>
            <person name="Gan H.M."/>
            <person name="Lee S.M."/>
        </authorList>
    </citation>
    <scope>NUCLEOTIDE SEQUENCE [LARGE SCALE GENOMIC DNA]</scope>
    <source>
        <strain evidence="2 3">MSt1</strain>
    </source>
</reference>
<organism evidence="2 3">
    <name type="scientific">Paenibacillus tyrfis</name>
    <dbReference type="NCBI Taxonomy" id="1501230"/>
    <lineage>
        <taxon>Bacteria</taxon>
        <taxon>Bacillati</taxon>
        <taxon>Bacillota</taxon>
        <taxon>Bacilli</taxon>
        <taxon>Bacillales</taxon>
        <taxon>Paenibacillaceae</taxon>
        <taxon>Paenibacillus</taxon>
    </lineage>
</organism>
<name>A0A081NV45_9BACL</name>
<dbReference type="Proteomes" id="UP000028123">
    <property type="component" value="Unassembled WGS sequence"/>
</dbReference>
<accession>A0A081NV45</accession>
<evidence type="ECO:0000256" key="1">
    <source>
        <dbReference type="SAM" id="Coils"/>
    </source>
</evidence>
<evidence type="ECO:0000313" key="3">
    <source>
        <dbReference type="Proteomes" id="UP000028123"/>
    </source>
</evidence>
<sequence length="94" mass="11119">MELSRCDPKQQERIRAQLDVVLKRLDAYYSAEDAILSGAQEYRIGTRFLKRGDLQYVQNEIRQLQKRRDELEAALATCTSSTKRKSYRVLFRDF</sequence>
<dbReference type="eggNOG" id="ENOG5032JNU">
    <property type="taxonomic scope" value="Bacteria"/>
</dbReference>
<keyword evidence="3" id="KW-1185">Reference proteome</keyword>
<gene>
    <name evidence="2" type="ORF">ET33_26475</name>
</gene>
<keyword evidence="1" id="KW-0175">Coiled coil</keyword>
<dbReference type="AlphaFoldDB" id="A0A081NV45"/>
<evidence type="ECO:0000313" key="2">
    <source>
        <dbReference type="EMBL" id="KEQ22318.1"/>
    </source>
</evidence>